<feature type="compositionally biased region" description="Basic residues" evidence="4">
    <location>
        <begin position="74"/>
        <end position="88"/>
    </location>
</feature>
<feature type="domain" description="Large ribosomal subunit protein uL5 C-terminal" evidence="6">
    <location>
        <begin position="244"/>
        <end position="343"/>
    </location>
</feature>
<dbReference type="AlphaFoldDB" id="A0AAD6J5B4"/>
<dbReference type="Proteomes" id="UP001221413">
    <property type="component" value="Unassembled WGS sequence"/>
</dbReference>
<dbReference type="GO" id="GO:0003735">
    <property type="term" value="F:structural constituent of ribosome"/>
    <property type="evidence" value="ECO:0007669"/>
    <property type="project" value="InterPro"/>
</dbReference>
<dbReference type="GO" id="GO:0005840">
    <property type="term" value="C:ribosome"/>
    <property type="evidence" value="ECO:0007669"/>
    <property type="project" value="UniProtKB-KW"/>
</dbReference>
<keyword evidence="8" id="KW-1185">Reference proteome</keyword>
<name>A0AAD6J5B4_DREDA</name>
<evidence type="ECO:0000256" key="1">
    <source>
        <dbReference type="ARBA" id="ARBA00008553"/>
    </source>
</evidence>
<dbReference type="InterPro" id="IPR031310">
    <property type="entry name" value="Ribosomal_uL5_N"/>
</dbReference>
<dbReference type="Gene3D" id="3.30.1440.10">
    <property type="match status" value="1"/>
</dbReference>
<reference evidence="7" key="1">
    <citation type="submission" date="2023-01" db="EMBL/GenBank/DDBJ databases">
        <title>The chitinases involved in constricting ring structure development in the nematode-trapping fungus Drechslerella dactyloides.</title>
        <authorList>
            <person name="Wang R."/>
            <person name="Zhang L."/>
            <person name="Tang P."/>
            <person name="Li S."/>
            <person name="Liang L."/>
        </authorList>
    </citation>
    <scope>NUCLEOTIDE SEQUENCE</scope>
    <source>
        <strain evidence="7">YMF1.00031</strain>
    </source>
</reference>
<comment type="similarity">
    <text evidence="1">Belongs to the universal ribosomal protein uL5 family.</text>
</comment>
<gene>
    <name evidence="7" type="ORF">Dda_1006</name>
</gene>
<dbReference type="Pfam" id="PF00281">
    <property type="entry name" value="Ribosomal_L5"/>
    <property type="match status" value="1"/>
</dbReference>
<evidence type="ECO:0000259" key="6">
    <source>
        <dbReference type="Pfam" id="PF00673"/>
    </source>
</evidence>
<protein>
    <submittedName>
        <fullName evidence="7">54S ribosomal protein L7</fullName>
    </submittedName>
</protein>
<feature type="region of interest" description="Disordered" evidence="4">
    <location>
        <begin position="45"/>
        <end position="111"/>
    </location>
</feature>
<dbReference type="InterPro" id="IPR022803">
    <property type="entry name" value="Ribosomal_uL5_dom_sf"/>
</dbReference>
<dbReference type="EMBL" id="JAQGDS010000001">
    <property type="protein sequence ID" value="KAJ6264853.1"/>
    <property type="molecule type" value="Genomic_DNA"/>
</dbReference>
<dbReference type="PANTHER" id="PTHR11994">
    <property type="entry name" value="60S RIBOSOMAL PROTEIN L11-RELATED"/>
    <property type="match status" value="1"/>
</dbReference>
<evidence type="ECO:0000256" key="3">
    <source>
        <dbReference type="ARBA" id="ARBA00023274"/>
    </source>
</evidence>
<dbReference type="GO" id="GO:0006412">
    <property type="term" value="P:translation"/>
    <property type="evidence" value="ECO:0007669"/>
    <property type="project" value="InterPro"/>
</dbReference>
<evidence type="ECO:0000256" key="4">
    <source>
        <dbReference type="SAM" id="MobiDB-lite"/>
    </source>
</evidence>
<accession>A0AAD6J5B4</accession>
<dbReference type="InterPro" id="IPR002132">
    <property type="entry name" value="Ribosomal_uL5"/>
</dbReference>
<dbReference type="GO" id="GO:1990904">
    <property type="term" value="C:ribonucleoprotein complex"/>
    <property type="evidence" value="ECO:0007669"/>
    <property type="project" value="UniProtKB-KW"/>
</dbReference>
<organism evidence="7 8">
    <name type="scientific">Drechslerella dactyloides</name>
    <name type="common">Nematode-trapping fungus</name>
    <name type="synonym">Arthrobotrys dactyloides</name>
    <dbReference type="NCBI Taxonomy" id="74499"/>
    <lineage>
        <taxon>Eukaryota</taxon>
        <taxon>Fungi</taxon>
        <taxon>Dikarya</taxon>
        <taxon>Ascomycota</taxon>
        <taxon>Pezizomycotina</taxon>
        <taxon>Orbiliomycetes</taxon>
        <taxon>Orbiliales</taxon>
        <taxon>Orbiliaceae</taxon>
        <taxon>Drechslerella</taxon>
    </lineage>
</organism>
<comment type="caution">
    <text evidence="7">The sequence shown here is derived from an EMBL/GenBank/DDBJ whole genome shotgun (WGS) entry which is preliminary data.</text>
</comment>
<evidence type="ECO:0000259" key="5">
    <source>
        <dbReference type="Pfam" id="PF00281"/>
    </source>
</evidence>
<feature type="domain" description="Large ribosomal subunit protein uL5 N-terminal" evidence="5">
    <location>
        <begin position="187"/>
        <end position="240"/>
    </location>
</feature>
<dbReference type="Pfam" id="PF00673">
    <property type="entry name" value="Ribosomal_L5_C"/>
    <property type="match status" value="1"/>
</dbReference>
<keyword evidence="2 7" id="KW-0689">Ribosomal protein</keyword>
<evidence type="ECO:0000313" key="8">
    <source>
        <dbReference type="Proteomes" id="UP001221413"/>
    </source>
</evidence>
<evidence type="ECO:0000313" key="7">
    <source>
        <dbReference type="EMBL" id="KAJ6264853.1"/>
    </source>
</evidence>
<sequence length="350" mass="39363">MATVTPKLLSMHCARHLRPRDSSLLLGGSVYRPSIAAIKSFLFPASQSPSSPPSTKPFSTSTPLQRRDPAGHSRFGRKGRHQVRHPRYYRGPLHPHQPPKPSDPSSREFVPGPFTSERLWDHFNDTISADYMTLAYEHIPPGAPPVVRKERLRIWEGDSPYFANRPRRGPRGRDFLKLLSKPITFRNIPRLEEIVFHCFSDAAIRDPMAINVASMVAQSVTGVKAEIFLARKSIGNWGLKKEMPISVVSRLSGPAMYKFLATCIEVVMPRIKEFKGVKGSTGDRSGNLAFGFDPEIVAQFPEIEANYDMYPAKMIPGCHIICKTTARNDRDARMLLASFGIPFYGKMEDW</sequence>
<dbReference type="InterPro" id="IPR031309">
    <property type="entry name" value="Ribosomal_uL5_C"/>
</dbReference>
<evidence type="ECO:0000256" key="2">
    <source>
        <dbReference type="ARBA" id="ARBA00022980"/>
    </source>
</evidence>
<keyword evidence="3" id="KW-0687">Ribonucleoprotein</keyword>
<dbReference type="SUPFAM" id="SSF55282">
    <property type="entry name" value="RL5-like"/>
    <property type="match status" value="1"/>
</dbReference>
<proteinExistence type="inferred from homology"/>